<dbReference type="Pfam" id="PF00890">
    <property type="entry name" value="FAD_binding_2"/>
    <property type="match status" value="1"/>
</dbReference>
<sequence length="139" mass="14990">MLHAHERIETDVVIIGGGMSGLSAAITLSKSTQVRCVLVEKSHVLGGSSKLSAGMFWAPMDAQIAQETIPFADPELLNKIIADYPDAVQWMRDNGVQTYDQFNGIMTIGIGFPINVPQWLAKAESIITAKGHDSRPAPS</sequence>
<dbReference type="SUPFAM" id="SSF51905">
    <property type="entry name" value="FAD/NAD(P)-binding domain"/>
    <property type="match status" value="1"/>
</dbReference>
<keyword evidence="4" id="KW-0560">Oxidoreductase</keyword>
<name>A0A428P7Q6_9HYPO</name>
<dbReference type="OrthoDB" id="7777654at2759"/>
<dbReference type="Proteomes" id="UP000288168">
    <property type="component" value="Unassembled WGS sequence"/>
</dbReference>
<accession>A0A428P7Q6</accession>
<evidence type="ECO:0000256" key="4">
    <source>
        <dbReference type="ARBA" id="ARBA00023002"/>
    </source>
</evidence>
<gene>
    <name evidence="6" type="ORF">CEP54_012630</name>
</gene>
<reference evidence="6 7" key="1">
    <citation type="submission" date="2017-06" db="EMBL/GenBank/DDBJ databases">
        <title>Comparative genomic analysis of Ambrosia Fusariam Clade fungi.</title>
        <authorList>
            <person name="Stajich J.E."/>
            <person name="Carrillo J."/>
            <person name="Kijimoto T."/>
            <person name="Eskalen A."/>
            <person name="O'Donnell K."/>
            <person name="Kasson M."/>
        </authorList>
    </citation>
    <scope>NUCLEOTIDE SEQUENCE [LARGE SCALE GENOMIC DNA]</scope>
    <source>
        <strain evidence="6 7">NRRL62584</strain>
    </source>
</reference>
<proteinExistence type="predicted"/>
<organism evidence="6 7">
    <name type="scientific">Fusarium duplospermum</name>
    <dbReference type="NCBI Taxonomy" id="1325734"/>
    <lineage>
        <taxon>Eukaryota</taxon>
        <taxon>Fungi</taxon>
        <taxon>Dikarya</taxon>
        <taxon>Ascomycota</taxon>
        <taxon>Pezizomycotina</taxon>
        <taxon>Sordariomycetes</taxon>
        <taxon>Hypocreomycetidae</taxon>
        <taxon>Hypocreales</taxon>
        <taxon>Nectriaceae</taxon>
        <taxon>Fusarium</taxon>
        <taxon>Fusarium solani species complex</taxon>
    </lineage>
</organism>
<dbReference type="AlphaFoldDB" id="A0A428P7Q6"/>
<dbReference type="STRING" id="1325734.A0A428P7Q6"/>
<evidence type="ECO:0000256" key="3">
    <source>
        <dbReference type="ARBA" id="ARBA00022827"/>
    </source>
</evidence>
<evidence type="ECO:0000259" key="5">
    <source>
        <dbReference type="Pfam" id="PF00890"/>
    </source>
</evidence>
<evidence type="ECO:0000256" key="1">
    <source>
        <dbReference type="ARBA" id="ARBA00001974"/>
    </source>
</evidence>
<dbReference type="InterPro" id="IPR050315">
    <property type="entry name" value="FAD-oxidoreductase_2"/>
</dbReference>
<dbReference type="Gene3D" id="3.50.50.60">
    <property type="entry name" value="FAD/NAD(P)-binding domain"/>
    <property type="match status" value="1"/>
</dbReference>
<keyword evidence="3" id="KW-0274">FAD</keyword>
<dbReference type="InterPro" id="IPR003953">
    <property type="entry name" value="FAD-dep_OxRdtase_2_FAD-bd"/>
</dbReference>
<feature type="domain" description="FAD-dependent oxidoreductase 2 FAD-binding" evidence="5">
    <location>
        <begin position="11"/>
        <end position="62"/>
    </location>
</feature>
<evidence type="ECO:0000256" key="2">
    <source>
        <dbReference type="ARBA" id="ARBA00022630"/>
    </source>
</evidence>
<dbReference type="EMBL" id="NKCI01000186">
    <property type="protein sequence ID" value="RSL49046.1"/>
    <property type="molecule type" value="Genomic_DNA"/>
</dbReference>
<dbReference type="PANTHER" id="PTHR43400">
    <property type="entry name" value="FUMARATE REDUCTASE"/>
    <property type="match status" value="1"/>
</dbReference>
<evidence type="ECO:0000313" key="7">
    <source>
        <dbReference type="Proteomes" id="UP000288168"/>
    </source>
</evidence>
<dbReference type="InterPro" id="IPR036188">
    <property type="entry name" value="FAD/NAD-bd_sf"/>
</dbReference>
<comment type="cofactor">
    <cofactor evidence="1">
        <name>FAD</name>
        <dbReference type="ChEBI" id="CHEBI:57692"/>
    </cofactor>
</comment>
<comment type="caution">
    <text evidence="6">The sequence shown here is derived from an EMBL/GenBank/DDBJ whole genome shotgun (WGS) entry which is preliminary data.</text>
</comment>
<dbReference type="PANTHER" id="PTHR43400:SF7">
    <property type="entry name" value="FAD-DEPENDENT OXIDOREDUCTASE 2 FAD BINDING DOMAIN-CONTAINING PROTEIN"/>
    <property type="match status" value="1"/>
</dbReference>
<dbReference type="GO" id="GO:0016491">
    <property type="term" value="F:oxidoreductase activity"/>
    <property type="evidence" value="ECO:0007669"/>
    <property type="project" value="UniProtKB-KW"/>
</dbReference>
<keyword evidence="7" id="KW-1185">Reference proteome</keyword>
<evidence type="ECO:0000313" key="6">
    <source>
        <dbReference type="EMBL" id="RSL49046.1"/>
    </source>
</evidence>
<dbReference type="PRINTS" id="PR00368">
    <property type="entry name" value="FADPNR"/>
</dbReference>
<keyword evidence="2" id="KW-0285">Flavoprotein</keyword>
<protein>
    <recommendedName>
        <fullName evidence="5">FAD-dependent oxidoreductase 2 FAD-binding domain-containing protein</fullName>
    </recommendedName>
</protein>